<dbReference type="Gene3D" id="1.10.238.10">
    <property type="entry name" value="EF-hand"/>
    <property type="match status" value="2"/>
</dbReference>
<dbReference type="InterPro" id="IPR011992">
    <property type="entry name" value="EF-hand-dom_pair"/>
</dbReference>
<accession>A0ABC8UDD2</accession>
<protein>
    <recommendedName>
        <fullName evidence="4">EF-hand domain-containing protein</fullName>
    </recommendedName>
</protein>
<dbReference type="SUPFAM" id="SSF47473">
    <property type="entry name" value="EF-hand"/>
    <property type="match status" value="1"/>
</dbReference>
<dbReference type="Pfam" id="PF13405">
    <property type="entry name" value="EF-hand_6"/>
    <property type="match status" value="1"/>
</dbReference>
<evidence type="ECO:0000256" key="3">
    <source>
        <dbReference type="ARBA" id="ARBA00022837"/>
    </source>
</evidence>
<evidence type="ECO:0000259" key="4">
    <source>
        <dbReference type="PROSITE" id="PS50222"/>
    </source>
</evidence>
<reference evidence="5 6" key="1">
    <citation type="submission" date="2024-02" db="EMBL/GenBank/DDBJ databases">
        <authorList>
            <person name="Vignale AGUSTIN F."/>
            <person name="Sosa J E."/>
            <person name="Modenutti C."/>
        </authorList>
    </citation>
    <scope>NUCLEOTIDE SEQUENCE [LARGE SCALE GENOMIC DNA]</scope>
</reference>
<organism evidence="5 6">
    <name type="scientific">Ilex paraguariensis</name>
    <name type="common">yerba mate</name>
    <dbReference type="NCBI Taxonomy" id="185542"/>
    <lineage>
        <taxon>Eukaryota</taxon>
        <taxon>Viridiplantae</taxon>
        <taxon>Streptophyta</taxon>
        <taxon>Embryophyta</taxon>
        <taxon>Tracheophyta</taxon>
        <taxon>Spermatophyta</taxon>
        <taxon>Magnoliopsida</taxon>
        <taxon>eudicotyledons</taxon>
        <taxon>Gunneridae</taxon>
        <taxon>Pentapetalae</taxon>
        <taxon>asterids</taxon>
        <taxon>campanulids</taxon>
        <taxon>Aquifoliales</taxon>
        <taxon>Aquifoliaceae</taxon>
        <taxon>Ilex</taxon>
    </lineage>
</organism>
<dbReference type="PROSITE" id="PS00018">
    <property type="entry name" value="EF_HAND_1"/>
    <property type="match status" value="3"/>
</dbReference>
<comment type="caution">
    <text evidence="5">The sequence shown here is derived from an EMBL/GenBank/DDBJ whole genome shotgun (WGS) entry which is preliminary data.</text>
</comment>
<dbReference type="InterPro" id="IPR018247">
    <property type="entry name" value="EF_Hand_1_Ca_BS"/>
</dbReference>
<dbReference type="InterPro" id="IPR039647">
    <property type="entry name" value="EF_hand_pair_protein_CML-like"/>
</dbReference>
<dbReference type="GO" id="GO:0046872">
    <property type="term" value="F:metal ion binding"/>
    <property type="evidence" value="ECO:0007669"/>
    <property type="project" value="UniProtKB-KW"/>
</dbReference>
<dbReference type="CDD" id="cd00051">
    <property type="entry name" value="EFh"/>
    <property type="match status" value="2"/>
</dbReference>
<dbReference type="Proteomes" id="UP001642360">
    <property type="component" value="Unassembled WGS sequence"/>
</dbReference>
<dbReference type="PANTHER" id="PTHR10891">
    <property type="entry name" value="EF-HAND CALCIUM-BINDING DOMAIN CONTAINING PROTEIN"/>
    <property type="match status" value="1"/>
</dbReference>
<dbReference type="PROSITE" id="PS50222">
    <property type="entry name" value="EF_HAND_2"/>
    <property type="match status" value="3"/>
</dbReference>
<dbReference type="Pfam" id="PF13499">
    <property type="entry name" value="EF-hand_7"/>
    <property type="match status" value="1"/>
</dbReference>
<keyword evidence="2" id="KW-0677">Repeat</keyword>
<keyword evidence="6" id="KW-1185">Reference proteome</keyword>
<sequence length="138" mass="15798">MPMHASYPLSQEQLKGILKKHDTNGDGKLSREELKAAFRSLGLQFSGWKAWRAVHHVDANRDGYEQLKGILKKHDTNGDGKLSREELKAAFRSLGLQFSGWKAWRAVHHVDANRDGYVSEEEMNELVKYAMQWGFTIN</sequence>
<dbReference type="SMART" id="SM00054">
    <property type="entry name" value="EFh"/>
    <property type="match status" value="3"/>
</dbReference>
<feature type="domain" description="EF-hand" evidence="4">
    <location>
        <begin position="102"/>
        <end position="133"/>
    </location>
</feature>
<keyword evidence="3" id="KW-0106">Calcium</keyword>
<proteinExistence type="predicted"/>
<feature type="domain" description="EF-hand" evidence="4">
    <location>
        <begin position="9"/>
        <end position="44"/>
    </location>
</feature>
<gene>
    <name evidence="5" type="ORF">ILEXP_LOCUS46864</name>
</gene>
<dbReference type="AlphaFoldDB" id="A0ABC8UDD2"/>
<dbReference type="EMBL" id="CAUOFW020006946">
    <property type="protein sequence ID" value="CAK9177001.1"/>
    <property type="molecule type" value="Genomic_DNA"/>
</dbReference>
<evidence type="ECO:0000313" key="5">
    <source>
        <dbReference type="EMBL" id="CAK9177001.1"/>
    </source>
</evidence>
<feature type="domain" description="EF-hand" evidence="4">
    <location>
        <begin position="62"/>
        <end position="97"/>
    </location>
</feature>
<evidence type="ECO:0000256" key="2">
    <source>
        <dbReference type="ARBA" id="ARBA00022737"/>
    </source>
</evidence>
<name>A0ABC8UDD2_9AQUA</name>
<dbReference type="InterPro" id="IPR002048">
    <property type="entry name" value="EF_hand_dom"/>
</dbReference>
<evidence type="ECO:0000256" key="1">
    <source>
        <dbReference type="ARBA" id="ARBA00022723"/>
    </source>
</evidence>
<evidence type="ECO:0000313" key="6">
    <source>
        <dbReference type="Proteomes" id="UP001642360"/>
    </source>
</evidence>
<keyword evidence="1" id="KW-0479">Metal-binding</keyword>